<keyword evidence="2" id="KW-1185">Reference proteome</keyword>
<evidence type="ECO:0000313" key="2">
    <source>
        <dbReference type="Proteomes" id="UP001148629"/>
    </source>
</evidence>
<accession>A0ACC1SXD5</accession>
<comment type="caution">
    <text evidence="1">The sequence shown here is derived from an EMBL/GenBank/DDBJ whole genome shotgun (WGS) entry which is preliminary data.</text>
</comment>
<protein>
    <submittedName>
        <fullName evidence="1">Uncharacterized protein</fullName>
    </submittedName>
</protein>
<gene>
    <name evidence="1" type="ORF">NM208_g1118</name>
</gene>
<evidence type="ECO:0000313" key="1">
    <source>
        <dbReference type="EMBL" id="KAJ3548207.1"/>
    </source>
</evidence>
<proteinExistence type="predicted"/>
<reference evidence="1" key="1">
    <citation type="submission" date="2022-08" db="EMBL/GenBank/DDBJ databases">
        <title>Genome Sequence of Fusarium decemcellulare.</title>
        <authorList>
            <person name="Buettner E."/>
        </authorList>
    </citation>
    <scope>NUCLEOTIDE SEQUENCE</scope>
    <source>
        <strain evidence="1">Babe19</strain>
    </source>
</reference>
<name>A0ACC1SXD5_9HYPO</name>
<dbReference type="Proteomes" id="UP001148629">
    <property type="component" value="Unassembled WGS sequence"/>
</dbReference>
<dbReference type="EMBL" id="JANRMS010000055">
    <property type="protein sequence ID" value="KAJ3548207.1"/>
    <property type="molecule type" value="Genomic_DNA"/>
</dbReference>
<sequence length="1797" mass="197992">MSLRRSATRKAGVGPIPVKKRNGYEGIPLGVSVIHPLEGSGATQDIDIVFVPGLGAHPEKSWASPKTGFNWVFSNDGVIRDFPNARILLYRYQSAWMGDLKVKQYIGDLAWNLLWGLHARREESGSTRPILFVGHSMGGLVIAKAICLADSRQSDVPGIFENIAGFAAFGTPFHGAEAASVAGILGHIGEMFDVAAASSLLDFMKPDSPHLRETRSEFMRMVTKLHPNIPLYGFSEQKDTNLSDLSRVPSFLRTLQITLPKKLAKFVTPESAILDGDMVPVALDANHRDLVKFENFRDDQYQQVRTALKKLVHGAHGLVKSRRQSSKKTDTDTAGKVEDLLEGAQVSKKRKNIENTTAASTWIPDEPEYISWLTKSHDLSTTRGDCLWIRGPDGRGKTSATLAALRDIDKMIEETEDSGTVLLAYFFCDKAPDYGTAVDLLKSLVRQLVKIHTPLASHCKFLLKRQGKGDSKAQAMLTIENLWQVLQDMLADESLFGKIVYIVVNDLQVLPQDSDATRTLLDLLGLEITNMGQGGRRTRVRWLITSSGESYSIGTVFKGGSVRLIDLKDKKYEDRVKLDLQKHARQKVTELVDTKKYSKALEYFAKSIIGERAENTQWIDITCVQLNALPQYKNDLHVRQVLEAVPQALDTLLSDAWTQVFQNSGGKAAEIKEMLRVLVLLFEDPTEAELSLLTGLYTPETQEQELRDLVNECSPLLNVYKEDSKSEAKVCFKESILKTHLLQNTHKLLGLSDEDTKLQHGMLGFRAFAHIMERFDFPEGLHDQELDGVQQDEGSGDGGQSATSDGESEADSSEDETEADIDVASNEKQQGGDKEGDNDPETTPESNASESDSDSDDGSEVEDELDPEAEVLKGRALAYAVKYWLDHASQATSELAESLSLEQDFWRNDSIIRRRWLTELNRLTNSFAYDYDERCELPGLHVAAAFGFRQLVAALIKNGHETEKNMRDSVQNTPLHLAAAFNKLDVVEELLDQGALVNDGMEEHDMTPLHMAAQDGYVQIMTHLLQRGASPHAICGDYGGVINAAIESGNCDAVKILVEYNVSLEEKDNSLGVDDVLKQGDDGYETNDKDASQISDENNENESEREQDDSEDEEDDEDEEEITQAPLALAASRSDRKMFDFLIENYRAKLPTQEFETALITAAGAGRLETFKDLLTQFEHSDDALNKALAKATYNDHWDITELLLEQCSNLNCDEPFYFTAMGNMDDDATGDDAIAHADKQQLKILQALWEYGNESITPSKLDESLYEATDLQNTAVVELLLRFGASPDATGDDYGNALTAAAYDGTTHLVTMLLDAGANINSENGWALQAAASKGHVNIVELLLERGAQVDACSMHQSMLQGTALQAAVEAGDLEIVDILLEHGANPNIGGGLLTCPVIAAARMGEADILNRLIKAHADVNVRGGPNMSTPLINVATFFDESSIRSIIDAGADINLADEDGNTALMEAAQVGDAEAVQILLDKGADVLLKNHDNQNALQRALEMDATDCVKILVRHVSHILEALRVAIESGDAAVAAVVRSVEARKQGLDYDDSSIQRSNRSSMYEVKEPPVAQGAQEEESQEVEFNEPTASNLPEQANINQEARTDSHPYAPYNPSNMSRDGNLEGIGNVTQRPTVQPFPPHQDGTETPNHMDSSRTSSPAPIRRKPVGVMPGHPNQRFSQQARPVPLPLQPGISQQQQTAPFMPDASAYQGQSPYIAPQQGSYSSPPGSHWDQYRGYQNSSQIVQQQQQQQQLASFDGTSQGLGDARERYEPSRPMPDEYVRRFRSDVSSDNQC</sequence>
<organism evidence="1 2">
    <name type="scientific">Fusarium decemcellulare</name>
    <dbReference type="NCBI Taxonomy" id="57161"/>
    <lineage>
        <taxon>Eukaryota</taxon>
        <taxon>Fungi</taxon>
        <taxon>Dikarya</taxon>
        <taxon>Ascomycota</taxon>
        <taxon>Pezizomycotina</taxon>
        <taxon>Sordariomycetes</taxon>
        <taxon>Hypocreomycetidae</taxon>
        <taxon>Hypocreales</taxon>
        <taxon>Nectriaceae</taxon>
        <taxon>Fusarium</taxon>
        <taxon>Fusarium decemcellulare species complex</taxon>
    </lineage>
</organism>